<dbReference type="Gene3D" id="2.30.110.10">
    <property type="entry name" value="Electron Transport, Fmn-binding Protein, Chain A"/>
    <property type="match status" value="1"/>
</dbReference>
<dbReference type="Pfam" id="PF04075">
    <property type="entry name" value="F420H2_quin_red"/>
    <property type="match status" value="1"/>
</dbReference>
<keyword evidence="4" id="KW-1185">Reference proteome</keyword>
<dbReference type="EMBL" id="PGTZ01000013">
    <property type="protein sequence ID" value="PJI84812.1"/>
    <property type="molecule type" value="Genomic_DNA"/>
</dbReference>
<name>A0A2M8W1K1_9MICO</name>
<comment type="caution">
    <text evidence="3">The sequence shown here is derived from an EMBL/GenBank/DDBJ whole genome shotgun (WGS) entry which is preliminary data.</text>
</comment>
<dbReference type="PANTHER" id="PTHR39428">
    <property type="entry name" value="F420H(2)-DEPENDENT QUINONE REDUCTASE RV1261C"/>
    <property type="match status" value="1"/>
</dbReference>
<evidence type="ECO:0000313" key="4">
    <source>
        <dbReference type="Proteomes" id="UP000231586"/>
    </source>
</evidence>
<evidence type="ECO:0000256" key="1">
    <source>
        <dbReference type="ARBA" id="ARBA00008710"/>
    </source>
</evidence>
<dbReference type="GO" id="GO:0005886">
    <property type="term" value="C:plasma membrane"/>
    <property type="evidence" value="ECO:0007669"/>
    <property type="project" value="TreeGrafter"/>
</dbReference>
<dbReference type="AlphaFoldDB" id="A0A2M8W1K1"/>
<dbReference type="RefSeq" id="WP_100351161.1">
    <property type="nucleotide sequence ID" value="NZ_PGTZ01000013.1"/>
</dbReference>
<dbReference type="InterPro" id="IPR012349">
    <property type="entry name" value="Split_barrel_FMN-bd"/>
</dbReference>
<reference evidence="3 4" key="1">
    <citation type="submission" date="2017-11" db="EMBL/GenBank/DDBJ databases">
        <title>Genomic Encyclopedia of Archaeal and Bacterial Type Strains, Phase II (KMG-II): From Individual Species to Whole Genera.</title>
        <authorList>
            <person name="Goeker M."/>
        </authorList>
    </citation>
    <scope>NUCLEOTIDE SEQUENCE [LARGE SCALE GENOMIC DNA]</scope>
    <source>
        <strain evidence="3 4">DSM 22413</strain>
    </source>
</reference>
<dbReference type="GO" id="GO:0070967">
    <property type="term" value="F:coenzyme F420 binding"/>
    <property type="evidence" value="ECO:0007669"/>
    <property type="project" value="TreeGrafter"/>
</dbReference>
<dbReference type="GO" id="GO:0016491">
    <property type="term" value="F:oxidoreductase activity"/>
    <property type="evidence" value="ECO:0007669"/>
    <property type="project" value="InterPro"/>
</dbReference>
<comment type="similarity">
    <text evidence="1">Belongs to the F420H(2)-dependent quinone reductase family.</text>
</comment>
<proteinExistence type="inferred from homology"/>
<dbReference type="PANTHER" id="PTHR39428:SF1">
    <property type="entry name" value="F420H(2)-DEPENDENT QUINONE REDUCTASE RV1261C"/>
    <property type="match status" value="1"/>
</dbReference>
<protein>
    <submittedName>
        <fullName evidence="3">Deazaflavin-dependent oxidoreductase (Nitroreductase family)</fullName>
    </submittedName>
</protein>
<evidence type="ECO:0000313" key="3">
    <source>
        <dbReference type="EMBL" id="PJI84812.1"/>
    </source>
</evidence>
<accession>A0A2M8W1K1</accession>
<dbReference type="InterPro" id="IPR004378">
    <property type="entry name" value="F420H2_quin_Rdtase"/>
</dbReference>
<gene>
    <name evidence="3" type="ORF">CLV34_3057</name>
</gene>
<dbReference type="NCBIfam" id="TIGR00026">
    <property type="entry name" value="hi_GC_TIGR00026"/>
    <property type="match status" value="1"/>
</dbReference>
<dbReference type="Proteomes" id="UP000231586">
    <property type="component" value="Unassembled WGS sequence"/>
</dbReference>
<evidence type="ECO:0000256" key="2">
    <source>
        <dbReference type="ARBA" id="ARBA00049106"/>
    </source>
</evidence>
<dbReference type="OrthoDB" id="8225825at2"/>
<organism evidence="3 4">
    <name type="scientific">Luteimicrobium subarcticum</name>
    <dbReference type="NCBI Taxonomy" id="620910"/>
    <lineage>
        <taxon>Bacteria</taxon>
        <taxon>Bacillati</taxon>
        <taxon>Actinomycetota</taxon>
        <taxon>Actinomycetes</taxon>
        <taxon>Micrococcales</taxon>
        <taxon>Luteimicrobium</taxon>
    </lineage>
</organism>
<comment type="catalytic activity">
    <reaction evidence="2">
        <text>oxidized coenzyme F420-(gamma-L-Glu)(n) + a quinol + H(+) = reduced coenzyme F420-(gamma-L-Glu)(n) + a quinone</text>
        <dbReference type="Rhea" id="RHEA:39663"/>
        <dbReference type="Rhea" id="RHEA-COMP:12939"/>
        <dbReference type="Rhea" id="RHEA-COMP:14378"/>
        <dbReference type="ChEBI" id="CHEBI:15378"/>
        <dbReference type="ChEBI" id="CHEBI:24646"/>
        <dbReference type="ChEBI" id="CHEBI:132124"/>
        <dbReference type="ChEBI" id="CHEBI:133980"/>
        <dbReference type="ChEBI" id="CHEBI:139511"/>
    </reaction>
</comment>
<sequence>MADWNQQVIEEFRANGGDVSTNGFGKGLVLLHTRGAKTGAERVNPVAAVRETDDAWFVAASKAGAPSNPAWYHNLLAHPDVRIETPDDGVVAVHAEDLSGAARDAAWARFTERSEGFRSYERKTTRVIPVLRLTRR</sequence>